<reference evidence="1 2" key="1">
    <citation type="submission" date="2019-05" db="EMBL/GenBank/DDBJ databases">
        <title>Mikania micrantha, genome provides insights into the molecular mechanism of rapid growth.</title>
        <authorList>
            <person name="Liu B."/>
        </authorList>
    </citation>
    <scope>NUCLEOTIDE SEQUENCE [LARGE SCALE GENOMIC DNA]</scope>
    <source>
        <strain evidence="1">NLD-2019</strain>
        <tissue evidence="1">Leaf</tissue>
    </source>
</reference>
<dbReference type="AlphaFoldDB" id="A0A5N6NPA3"/>
<evidence type="ECO:0000313" key="2">
    <source>
        <dbReference type="Proteomes" id="UP000326396"/>
    </source>
</evidence>
<organism evidence="1 2">
    <name type="scientific">Mikania micrantha</name>
    <name type="common">bitter vine</name>
    <dbReference type="NCBI Taxonomy" id="192012"/>
    <lineage>
        <taxon>Eukaryota</taxon>
        <taxon>Viridiplantae</taxon>
        <taxon>Streptophyta</taxon>
        <taxon>Embryophyta</taxon>
        <taxon>Tracheophyta</taxon>
        <taxon>Spermatophyta</taxon>
        <taxon>Magnoliopsida</taxon>
        <taxon>eudicotyledons</taxon>
        <taxon>Gunneridae</taxon>
        <taxon>Pentapetalae</taxon>
        <taxon>asterids</taxon>
        <taxon>campanulids</taxon>
        <taxon>Asterales</taxon>
        <taxon>Asteraceae</taxon>
        <taxon>Asteroideae</taxon>
        <taxon>Heliantheae alliance</taxon>
        <taxon>Eupatorieae</taxon>
        <taxon>Mikania</taxon>
    </lineage>
</organism>
<dbReference type="EMBL" id="SZYD01000010">
    <property type="protein sequence ID" value="KAD4982575.1"/>
    <property type="molecule type" value="Genomic_DNA"/>
</dbReference>
<dbReference type="Proteomes" id="UP000326396">
    <property type="component" value="Linkage Group LG18"/>
</dbReference>
<gene>
    <name evidence="1" type="ORF">E3N88_19246</name>
</gene>
<accession>A0A5N6NPA3</accession>
<name>A0A5N6NPA3_9ASTR</name>
<dbReference type="OrthoDB" id="537915at2759"/>
<evidence type="ECO:0000313" key="1">
    <source>
        <dbReference type="EMBL" id="KAD4982575.1"/>
    </source>
</evidence>
<keyword evidence="2" id="KW-1185">Reference proteome</keyword>
<protein>
    <submittedName>
        <fullName evidence="1">Uncharacterized protein</fullName>
    </submittedName>
</protein>
<proteinExistence type="predicted"/>
<comment type="caution">
    <text evidence="1">The sequence shown here is derived from an EMBL/GenBank/DDBJ whole genome shotgun (WGS) entry which is preliminary data.</text>
</comment>
<sequence length="75" mass="8431">MKNLSTDDINQAEHVQNLVNQGYMEKIMELNYKLAMVKNMVRPGCSYEVLNTALCCMSSLVTILSKTPQKPHASL</sequence>